<dbReference type="PIRSF" id="PIRSF017082">
    <property type="entry name" value="YflP"/>
    <property type="match status" value="1"/>
</dbReference>
<dbReference type="InterPro" id="IPR005064">
    <property type="entry name" value="BUG"/>
</dbReference>
<dbReference type="InterPro" id="IPR042100">
    <property type="entry name" value="Bug_dom1"/>
</dbReference>
<protein>
    <submittedName>
        <fullName evidence="2">Tripartite tricarboxylate transporter substrate binding protein</fullName>
    </submittedName>
</protein>
<dbReference type="Pfam" id="PF03401">
    <property type="entry name" value="TctC"/>
    <property type="match status" value="1"/>
</dbReference>
<dbReference type="Gene3D" id="3.40.190.150">
    <property type="entry name" value="Bordetella uptake gene, domain 1"/>
    <property type="match status" value="1"/>
</dbReference>
<dbReference type="PANTHER" id="PTHR42928:SF5">
    <property type="entry name" value="BLR1237 PROTEIN"/>
    <property type="match status" value="1"/>
</dbReference>
<dbReference type="RefSeq" id="WP_248669715.1">
    <property type="nucleotide sequence ID" value="NZ_JALPRX010000137.1"/>
</dbReference>
<accession>A0A9X2C019</accession>
<organism evidence="2 3">
    <name type="scientific">Roseomonas acroporae</name>
    <dbReference type="NCBI Taxonomy" id="2937791"/>
    <lineage>
        <taxon>Bacteria</taxon>
        <taxon>Pseudomonadati</taxon>
        <taxon>Pseudomonadota</taxon>
        <taxon>Alphaproteobacteria</taxon>
        <taxon>Acetobacterales</taxon>
        <taxon>Roseomonadaceae</taxon>
        <taxon>Roseomonas</taxon>
    </lineage>
</organism>
<evidence type="ECO:0000313" key="2">
    <source>
        <dbReference type="EMBL" id="MCK8787665.1"/>
    </source>
</evidence>
<comment type="similarity">
    <text evidence="1">Belongs to the UPF0065 (bug) family.</text>
</comment>
<dbReference type="AlphaFoldDB" id="A0A9X2C019"/>
<dbReference type="SUPFAM" id="SSF53850">
    <property type="entry name" value="Periplasmic binding protein-like II"/>
    <property type="match status" value="1"/>
</dbReference>
<gene>
    <name evidence="2" type="ORF">M0638_25180</name>
</gene>
<dbReference type="Gene3D" id="3.40.190.10">
    <property type="entry name" value="Periplasmic binding protein-like II"/>
    <property type="match status" value="1"/>
</dbReference>
<proteinExistence type="inferred from homology"/>
<dbReference type="PANTHER" id="PTHR42928">
    <property type="entry name" value="TRICARBOXYLATE-BINDING PROTEIN"/>
    <property type="match status" value="1"/>
</dbReference>
<name>A0A9X2C019_9PROT</name>
<evidence type="ECO:0000256" key="1">
    <source>
        <dbReference type="ARBA" id="ARBA00006987"/>
    </source>
</evidence>
<reference evidence="2" key="1">
    <citation type="submission" date="2022-04" db="EMBL/GenBank/DDBJ databases">
        <title>Roseomonas acroporae sp. nov., isolated from coral Acropora digitifera.</title>
        <authorList>
            <person name="Sun H."/>
        </authorList>
    </citation>
    <scope>NUCLEOTIDE SEQUENCE</scope>
    <source>
        <strain evidence="2">NAR14</strain>
    </source>
</reference>
<dbReference type="EMBL" id="JALPRX010000137">
    <property type="protein sequence ID" value="MCK8787665.1"/>
    <property type="molecule type" value="Genomic_DNA"/>
</dbReference>
<comment type="caution">
    <text evidence="2">The sequence shown here is derived from an EMBL/GenBank/DDBJ whole genome shotgun (WGS) entry which is preliminary data.</text>
</comment>
<evidence type="ECO:0000313" key="3">
    <source>
        <dbReference type="Proteomes" id="UP001139516"/>
    </source>
</evidence>
<sequence length="325" mass="33986">MRRRQALAGLAGLATPWRPAIRPAAAQPAWPARPIRLVVTWPPGGSADILARRLQPRLAAALGQPVVIDNRGGASGAIGAGEVLHAAPDGHTIGFVTSTLVSMPLLQRLPYDPVRDVAPVQLTARVANILVVHPSLPVHSVPDLIALAKRQPGRLAFGSPGIGSAVHISGEMFKLATGTEMTHIPYRGGGPALADLVGGQIQLMFGNASSTLPYVRDGSVRAIAVTSAHRAPYLPEIPTIAESGLPGFAIDEWYACIGPAGMAPAAVERLNAELNRIVGEPAERARLLDMGAEAAGGPPGEFGDFLRQEVDKIGRLVRAARISVE</sequence>
<dbReference type="CDD" id="cd13578">
    <property type="entry name" value="PBP2_Bug27"/>
    <property type="match status" value="1"/>
</dbReference>
<keyword evidence="3" id="KW-1185">Reference proteome</keyword>
<dbReference type="Proteomes" id="UP001139516">
    <property type="component" value="Unassembled WGS sequence"/>
</dbReference>